<dbReference type="SUPFAM" id="SSF50022">
    <property type="entry name" value="ISP domain"/>
    <property type="match status" value="1"/>
</dbReference>
<dbReference type="InterPro" id="IPR017941">
    <property type="entry name" value="Rieske_2Fe-2S"/>
</dbReference>
<sequence length="109" mass="11915">MSHWIDIGKIDDIPRLGARIVELGKQKVAVFRTSNDAVFALNDRCPHKGGVLSQGIVTGYSVTCPLHSWNIQLDNGCVTEPNKGCVRKFPIKIENGQLFISLTPETAPA</sequence>
<accession>A0A2N9YHH6</accession>
<gene>
    <name evidence="8" type="primary">nirD</name>
    <name evidence="8" type="ORF">BLE401_15595</name>
</gene>
<feature type="domain" description="Rieske" evidence="7">
    <location>
        <begin position="4"/>
        <end position="100"/>
    </location>
</feature>
<dbReference type="GO" id="GO:0046872">
    <property type="term" value="F:metal ion binding"/>
    <property type="evidence" value="ECO:0007669"/>
    <property type="project" value="UniProtKB-KW"/>
</dbReference>
<dbReference type="GO" id="GO:0008942">
    <property type="term" value="F:nitrite reductase [NAD(P)H] activity"/>
    <property type="evidence" value="ECO:0007669"/>
    <property type="project" value="InterPro"/>
</dbReference>
<keyword evidence="1" id="KW-0001">2Fe-2S</keyword>
<dbReference type="CDD" id="cd03530">
    <property type="entry name" value="Rieske_NirD_small_Bacillus"/>
    <property type="match status" value="1"/>
</dbReference>
<evidence type="ECO:0000256" key="1">
    <source>
        <dbReference type="ARBA" id="ARBA00022714"/>
    </source>
</evidence>
<dbReference type="InterPro" id="IPR036922">
    <property type="entry name" value="Rieske_2Fe-2S_sf"/>
</dbReference>
<keyword evidence="4" id="KW-0408">Iron</keyword>
<keyword evidence="5" id="KW-0411">Iron-sulfur</keyword>
<keyword evidence="9" id="KW-1185">Reference proteome</keyword>
<evidence type="ECO:0000259" key="7">
    <source>
        <dbReference type="PROSITE" id="PS51296"/>
    </source>
</evidence>
<dbReference type="PANTHER" id="PTHR21496">
    <property type="entry name" value="FERREDOXIN-RELATED"/>
    <property type="match status" value="1"/>
</dbReference>
<dbReference type="AlphaFoldDB" id="A0A2N9YHH6"/>
<dbReference type="Gene3D" id="2.102.10.10">
    <property type="entry name" value="Rieske [2Fe-2S] iron-sulphur domain"/>
    <property type="match status" value="1"/>
</dbReference>
<evidence type="ECO:0000256" key="4">
    <source>
        <dbReference type="ARBA" id="ARBA00023004"/>
    </source>
</evidence>
<evidence type="ECO:0000256" key="5">
    <source>
        <dbReference type="ARBA" id="ARBA00023014"/>
    </source>
</evidence>
<evidence type="ECO:0000256" key="6">
    <source>
        <dbReference type="ARBA" id="ARBA00023063"/>
    </source>
</evidence>
<evidence type="ECO:0000313" key="8">
    <source>
        <dbReference type="EMBL" id="AUI69982.2"/>
    </source>
</evidence>
<evidence type="ECO:0000256" key="3">
    <source>
        <dbReference type="ARBA" id="ARBA00023002"/>
    </source>
</evidence>
<keyword evidence="2" id="KW-0479">Metal-binding</keyword>
<reference evidence="9" key="1">
    <citation type="submission" date="2016-12" db="EMBL/GenBank/DDBJ databases">
        <title>Complete Genome Sequence of Beggiatoa leptomitiformis D-401.</title>
        <authorList>
            <person name="Fomenkov A."/>
            <person name="Vincze T."/>
            <person name="Grabovich M."/>
            <person name="Anton B.P."/>
            <person name="Dubinina G."/>
            <person name="Orlova M."/>
            <person name="Belousova E."/>
            <person name="Roberts R.J."/>
        </authorList>
    </citation>
    <scope>NUCLEOTIDE SEQUENCE [LARGE SCALE GENOMIC DNA]</scope>
    <source>
        <strain evidence="9">D-401</strain>
    </source>
</reference>
<dbReference type="InterPro" id="IPR012748">
    <property type="entry name" value="Rieske-like_NirD"/>
</dbReference>
<dbReference type="PANTHER" id="PTHR21496:SF23">
    <property type="entry name" value="3-PHENYLPROPIONATE_CINNAMIC ACID DIOXYGENASE FERREDOXIN SUBUNIT"/>
    <property type="match status" value="1"/>
</dbReference>
<dbReference type="GO" id="GO:0042128">
    <property type="term" value="P:nitrate assimilation"/>
    <property type="evidence" value="ECO:0007669"/>
    <property type="project" value="UniProtKB-KW"/>
</dbReference>
<protein>
    <submittedName>
        <fullName evidence="8">Nitrite reductase small subunit NirD</fullName>
    </submittedName>
</protein>
<keyword evidence="6" id="KW-0534">Nitrate assimilation</keyword>
<proteinExistence type="predicted"/>
<evidence type="ECO:0000313" key="9">
    <source>
        <dbReference type="Proteomes" id="UP000234271"/>
    </source>
</evidence>
<dbReference type="NCBIfam" id="TIGR02378">
    <property type="entry name" value="nirD_assim_sml"/>
    <property type="match status" value="1"/>
</dbReference>
<organism evidence="8 9">
    <name type="scientific">Beggiatoa leptomitoformis</name>
    <dbReference type="NCBI Taxonomy" id="288004"/>
    <lineage>
        <taxon>Bacteria</taxon>
        <taxon>Pseudomonadati</taxon>
        <taxon>Pseudomonadota</taxon>
        <taxon>Gammaproteobacteria</taxon>
        <taxon>Thiotrichales</taxon>
        <taxon>Thiotrichaceae</taxon>
        <taxon>Beggiatoa</taxon>
    </lineage>
</organism>
<dbReference type="OrthoDB" id="9769355at2"/>
<dbReference type="EMBL" id="CP018889">
    <property type="protein sequence ID" value="AUI69982.2"/>
    <property type="molecule type" value="Genomic_DNA"/>
</dbReference>
<dbReference type="Pfam" id="PF00355">
    <property type="entry name" value="Rieske"/>
    <property type="match status" value="1"/>
</dbReference>
<dbReference type="Proteomes" id="UP000234271">
    <property type="component" value="Chromosome"/>
</dbReference>
<dbReference type="STRING" id="288004.AL038_08715"/>
<evidence type="ECO:0000256" key="2">
    <source>
        <dbReference type="ARBA" id="ARBA00022723"/>
    </source>
</evidence>
<keyword evidence="3" id="KW-0560">Oxidoreductase</keyword>
<name>A0A2N9YHH6_9GAMM</name>
<dbReference type="RefSeq" id="WP_066246113.1">
    <property type="nucleotide sequence ID" value="NZ_CP012373.2"/>
</dbReference>
<dbReference type="GO" id="GO:0051537">
    <property type="term" value="F:2 iron, 2 sulfur cluster binding"/>
    <property type="evidence" value="ECO:0007669"/>
    <property type="project" value="UniProtKB-KW"/>
</dbReference>
<dbReference type="PROSITE" id="PS51296">
    <property type="entry name" value="RIESKE"/>
    <property type="match status" value="1"/>
</dbReference>